<keyword evidence="10" id="KW-0969">Cilium</keyword>
<dbReference type="OrthoDB" id="7181295at2"/>
<keyword evidence="6" id="KW-0975">Bacterial flagellum</keyword>
<name>A0A1N7L0Z4_9RHOB</name>
<evidence type="ECO:0000256" key="6">
    <source>
        <dbReference type="ARBA" id="ARBA00023143"/>
    </source>
</evidence>
<keyword evidence="5" id="KW-0964">Secreted</keyword>
<dbReference type="Pfam" id="PF22638">
    <property type="entry name" value="FlgK_D1"/>
    <property type="match status" value="1"/>
</dbReference>
<dbReference type="GO" id="GO:0005576">
    <property type="term" value="C:extracellular region"/>
    <property type="evidence" value="ECO:0007669"/>
    <property type="project" value="UniProtKB-SubCell"/>
</dbReference>
<protein>
    <recommendedName>
        <fullName evidence="4">Flagellar hook-associated protein 1</fullName>
    </recommendedName>
</protein>
<dbReference type="Pfam" id="PF00460">
    <property type="entry name" value="Flg_bb_rod"/>
    <property type="match status" value="1"/>
</dbReference>
<evidence type="ECO:0000313" key="11">
    <source>
        <dbReference type="Proteomes" id="UP000186098"/>
    </source>
</evidence>
<keyword evidence="11" id="KW-1185">Reference proteome</keyword>
<feature type="domain" description="Flagellar basal-body/hook protein C-terminal" evidence="8">
    <location>
        <begin position="447"/>
        <end position="483"/>
    </location>
</feature>
<dbReference type="Pfam" id="PF06429">
    <property type="entry name" value="Flg_bbr_C"/>
    <property type="match status" value="1"/>
</dbReference>
<evidence type="ECO:0000256" key="3">
    <source>
        <dbReference type="ARBA" id="ARBA00009677"/>
    </source>
</evidence>
<dbReference type="NCBIfam" id="TIGR02492">
    <property type="entry name" value="flgK_ends"/>
    <property type="match status" value="1"/>
</dbReference>
<evidence type="ECO:0000256" key="4">
    <source>
        <dbReference type="ARBA" id="ARBA00016244"/>
    </source>
</evidence>
<dbReference type="GO" id="GO:0009425">
    <property type="term" value="C:bacterial-type flagellum basal body"/>
    <property type="evidence" value="ECO:0007669"/>
    <property type="project" value="UniProtKB-SubCell"/>
</dbReference>
<dbReference type="PANTHER" id="PTHR30033:SF1">
    <property type="entry name" value="FLAGELLAR HOOK-ASSOCIATED PROTEIN 1"/>
    <property type="match status" value="1"/>
</dbReference>
<dbReference type="GO" id="GO:0044780">
    <property type="term" value="P:bacterial-type flagellum assembly"/>
    <property type="evidence" value="ECO:0007669"/>
    <property type="project" value="InterPro"/>
</dbReference>
<proteinExistence type="inferred from homology"/>
<dbReference type="SUPFAM" id="SSF64518">
    <property type="entry name" value="Phase 1 flagellin"/>
    <property type="match status" value="1"/>
</dbReference>
<evidence type="ECO:0000259" key="8">
    <source>
        <dbReference type="Pfam" id="PF06429"/>
    </source>
</evidence>
<feature type="domain" description="Flagellar hook-associated protein FlgK helical" evidence="9">
    <location>
        <begin position="90"/>
        <end position="312"/>
    </location>
</feature>
<dbReference type="InterPro" id="IPR010930">
    <property type="entry name" value="Flg_bb/hook_C_dom"/>
</dbReference>
<dbReference type="InterPro" id="IPR002371">
    <property type="entry name" value="FlgK"/>
</dbReference>
<reference evidence="11" key="1">
    <citation type="submission" date="2017-01" db="EMBL/GenBank/DDBJ databases">
        <authorList>
            <person name="Varghese N."/>
            <person name="Submissions S."/>
        </authorList>
    </citation>
    <scope>NUCLEOTIDE SEQUENCE [LARGE SCALE GENOMIC DNA]</scope>
    <source>
        <strain evidence="11">DSM 18714</strain>
    </source>
</reference>
<dbReference type="GO" id="GO:0005198">
    <property type="term" value="F:structural molecule activity"/>
    <property type="evidence" value="ECO:0007669"/>
    <property type="project" value="InterPro"/>
</dbReference>
<dbReference type="InterPro" id="IPR001444">
    <property type="entry name" value="Flag_bb_rod_N"/>
</dbReference>
<keyword evidence="10" id="KW-0282">Flagellum</keyword>
<dbReference type="STRING" id="407234.SAMN05421795_102408"/>
<evidence type="ECO:0000259" key="7">
    <source>
        <dbReference type="Pfam" id="PF00460"/>
    </source>
</evidence>
<organism evidence="10 11">
    <name type="scientific">Phaeovulum vinaykumarii</name>
    <dbReference type="NCBI Taxonomy" id="407234"/>
    <lineage>
        <taxon>Bacteria</taxon>
        <taxon>Pseudomonadati</taxon>
        <taxon>Pseudomonadota</taxon>
        <taxon>Alphaproteobacteria</taxon>
        <taxon>Rhodobacterales</taxon>
        <taxon>Paracoccaceae</taxon>
        <taxon>Phaeovulum</taxon>
    </lineage>
</organism>
<accession>A0A1N7L0Z4</accession>
<evidence type="ECO:0000259" key="9">
    <source>
        <dbReference type="Pfam" id="PF22638"/>
    </source>
</evidence>
<dbReference type="InterPro" id="IPR053927">
    <property type="entry name" value="FlgK_helical"/>
</dbReference>
<evidence type="ECO:0000256" key="1">
    <source>
        <dbReference type="ARBA" id="ARBA00004117"/>
    </source>
</evidence>
<evidence type="ECO:0000313" key="10">
    <source>
        <dbReference type="EMBL" id="SIS67518.1"/>
    </source>
</evidence>
<dbReference type="GO" id="GO:0009424">
    <property type="term" value="C:bacterial-type flagellum hook"/>
    <property type="evidence" value="ECO:0007669"/>
    <property type="project" value="InterPro"/>
</dbReference>
<dbReference type="EMBL" id="FTOM01000002">
    <property type="protein sequence ID" value="SIS67518.1"/>
    <property type="molecule type" value="Genomic_DNA"/>
</dbReference>
<dbReference type="RefSeq" id="WP_076364173.1">
    <property type="nucleotide sequence ID" value="NZ_FTOM01000002.1"/>
</dbReference>
<comment type="similarity">
    <text evidence="3">Belongs to the flagella basal body rod proteins family.</text>
</comment>
<sequence length="484" mass="50473">MSIASTMNNALTGLSAAARAAEVVSSNTANVMTEGYARRELSIASQVLGNQGGGVNVVGVNRVVNQVVINDRRLADAALDNADTRVDYYTQIEKLLGEPGSGSSLSDSISDLESAFVEAASRPDSEGRLDTVLRSAQALTSQLNSASDEIQDIRMSADRQIAEQIDLLNTSLQQIDELNTDIVAARSSGQDASALFDKRQALVDQISTIVPVREVARENDQISLFTTGGAILLEGTPVTFEFTAAGAIDASKSLGAGTLSGLTMNGMTVSTKDDGLMGGGSLGALFSIRDELAPAAQTQIDAFARDLISRFEDPTVDTTLTPGDPGLFTDAGNALDTTLEVGLAGRISVNALVDPTQGGATWRLRDGLGAATPGSVGDATLLNAMTVVMSDPRVPASGNFIGSARSVSGLASDILSQVSASRLTAETTQSYTSARQDALKSLELADGVDTDQEMQSLMLIEQAYAANAQVIRTMDELIQTLLAI</sequence>
<evidence type="ECO:0000256" key="2">
    <source>
        <dbReference type="ARBA" id="ARBA00004613"/>
    </source>
</evidence>
<dbReference type="Proteomes" id="UP000186098">
    <property type="component" value="Unassembled WGS sequence"/>
</dbReference>
<comment type="subcellular location">
    <subcellularLocation>
        <location evidence="1">Bacterial flagellum basal body</location>
    </subcellularLocation>
    <subcellularLocation>
        <location evidence="2">Secreted</location>
    </subcellularLocation>
</comment>
<gene>
    <name evidence="10" type="ORF">SAMN05421795_102408</name>
</gene>
<keyword evidence="10" id="KW-0966">Cell projection</keyword>
<dbReference type="PANTHER" id="PTHR30033">
    <property type="entry name" value="FLAGELLAR HOOK-ASSOCIATED PROTEIN 1"/>
    <property type="match status" value="1"/>
</dbReference>
<evidence type="ECO:0000256" key="5">
    <source>
        <dbReference type="ARBA" id="ARBA00022525"/>
    </source>
</evidence>
<feature type="domain" description="Flagellar basal body rod protein N-terminal" evidence="7">
    <location>
        <begin position="7"/>
        <end position="36"/>
    </location>
</feature>
<dbReference type="AlphaFoldDB" id="A0A1N7L0Z4"/>